<evidence type="ECO:0000256" key="2">
    <source>
        <dbReference type="ARBA" id="ARBA00022777"/>
    </source>
</evidence>
<evidence type="ECO:0000256" key="4">
    <source>
        <dbReference type="ARBA" id="ARBA00023163"/>
    </source>
</evidence>
<keyword evidence="2" id="KW-0418">Kinase</keyword>
<dbReference type="InterPro" id="IPR005561">
    <property type="entry name" value="ANTAR"/>
</dbReference>
<dbReference type="InterPro" id="IPR012074">
    <property type="entry name" value="GAF_ANTAR"/>
</dbReference>
<sequence>MSDNEVLVAAAARLAELLPAIGDTAEMVRQLMNSAIVALDLVGCTVMLMPDEALTPDERSRMAAAAPDELVAMELCQHRSERGPSVDAYRSGKPIAIDDIGRYGERWPEFAAEAVRHGLSSLAEIPMRVGETTVGALGLYGPSPRIWTDQDLSVGGLLASMATGHIVNSNALRRQQRLTAQLQHALDSRIVIEQAKGVIANARRTTPEVAFELIRTHARKNRVAVHAVAKGIVELGLRV</sequence>
<name>A0ABZ1YS43_9NOCA</name>
<dbReference type="SUPFAM" id="SSF55781">
    <property type="entry name" value="GAF domain-like"/>
    <property type="match status" value="1"/>
</dbReference>
<organism evidence="6 7">
    <name type="scientific">Nocardia vinacea</name>
    <dbReference type="NCBI Taxonomy" id="96468"/>
    <lineage>
        <taxon>Bacteria</taxon>
        <taxon>Bacillati</taxon>
        <taxon>Actinomycetota</taxon>
        <taxon>Actinomycetes</taxon>
        <taxon>Mycobacteriales</taxon>
        <taxon>Nocardiaceae</taxon>
        <taxon>Nocardia</taxon>
    </lineage>
</organism>
<dbReference type="EMBL" id="CP109441">
    <property type="protein sequence ID" value="WUV45100.1"/>
    <property type="molecule type" value="Genomic_DNA"/>
</dbReference>
<dbReference type="InterPro" id="IPR029016">
    <property type="entry name" value="GAF-like_dom_sf"/>
</dbReference>
<evidence type="ECO:0000256" key="3">
    <source>
        <dbReference type="ARBA" id="ARBA00023015"/>
    </source>
</evidence>
<evidence type="ECO:0000256" key="1">
    <source>
        <dbReference type="ARBA" id="ARBA00022679"/>
    </source>
</evidence>
<feature type="domain" description="ANTAR" evidence="5">
    <location>
        <begin position="172"/>
        <end position="233"/>
    </location>
</feature>
<protein>
    <submittedName>
        <fullName evidence="6">GAF and ANTAR domain-containing protein</fullName>
    </submittedName>
</protein>
<evidence type="ECO:0000313" key="6">
    <source>
        <dbReference type="EMBL" id="WUV45100.1"/>
    </source>
</evidence>
<dbReference type="Proteomes" id="UP001432062">
    <property type="component" value="Chromosome"/>
</dbReference>
<dbReference type="SMART" id="SM01012">
    <property type="entry name" value="ANTAR"/>
    <property type="match status" value="1"/>
</dbReference>
<evidence type="ECO:0000313" key="7">
    <source>
        <dbReference type="Proteomes" id="UP001432062"/>
    </source>
</evidence>
<gene>
    <name evidence="6" type="ORF">OG563_39220</name>
</gene>
<dbReference type="RefSeq" id="WP_329408409.1">
    <property type="nucleotide sequence ID" value="NZ_CP109441.1"/>
</dbReference>
<keyword evidence="3" id="KW-0805">Transcription regulation</keyword>
<dbReference type="Pfam" id="PF13185">
    <property type="entry name" value="GAF_2"/>
    <property type="match status" value="1"/>
</dbReference>
<dbReference type="InterPro" id="IPR036388">
    <property type="entry name" value="WH-like_DNA-bd_sf"/>
</dbReference>
<proteinExistence type="predicted"/>
<keyword evidence="7" id="KW-1185">Reference proteome</keyword>
<evidence type="ECO:0000259" key="5">
    <source>
        <dbReference type="PROSITE" id="PS50921"/>
    </source>
</evidence>
<dbReference type="SUPFAM" id="SSF52172">
    <property type="entry name" value="CheY-like"/>
    <property type="match status" value="1"/>
</dbReference>
<dbReference type="Pfam" id="PF03861">
    <property type="entry name" value="ANTAR"/>
    <property type="match status" value="1"/>
</dbReference>
<dbReference type="Gene3D" id="3.30.450.40">
    <property type="match status" value="1"/>
</dbReference>
<reference evidence="6" key="1">
    <citation type="submission" date="2022-10" db="EMBL/GenBank/DDBJ databases">
        <title>The complete genomes of actinobacterial strains from the NBC collection.</title>
        <authorList>
            <person name="Joergensen T.S."/>
            <person name="Alvarez Arevalo M."/>
            <person name="Sterndorff E.B."/>
            <person name="Faurdal D."/>
            <person name="Vuksanovic O."/>
            <person name="Mourched A.-S."/>
            <person name="Charusanti P."/>
            <person name="Shaw S."/>
            <person name="Blin K."/>
            <person name="Weber T."/>
        </authorList>
    </citation>
    <scope>NUCLEOTIDE SEQUENCE</scope>
    <source>
        <strain evidence="6">NBC_01482</strain>
    </source>
</reference>
<dbReference type="Gene3D" id="1.10.10.10">
    <property type="entry name" value="Winged helix-like DNA-binding domain superfamily/Winged helix DNA-binding domain"/>
    <property type="match status" value="1"/>
</dbReference>
<dbReference type="PROSITE" id="PS50921">
    <property type="entry name" value="ANTAR"/>
    <property type="match status" value="1"/>
</dbReference>
<accession>A0ABZ1YS43</accession>
<dbReference type="InterPro" id="IPR011006">
    <property type="entry name" value="CheY-like_superfamily"/>
</dbReference>
<dbReference type="PIRSF" id="PIRSF036625">
    <property type="entry name" value="GAF_ANTAR"/>
    <property type="match status" value="1"/>
</dbReference>
<dbReference type="InterPro" id="IPR003018">
    <property type="entry name" value="GAF"/>
</dbReference>
<keyword evidence="4" id="KW-0804">Transcription</keyword>
<keyword evidence="1" id="KW-0808">Transferase</keyword>